<evidence type="ECO:0000313" key="2">
    <source>
        <dbReference type="EMBL" id="MDJ1159276.1"/>
    </source>
</evidence>
<name>A0ABT7AIS1_9HYPH</name>
<dbReference type="PANTHER" id="PTHR37426">
    <property type="entry name" value="RIBOSOMAL RNA LARGE SUBUNIT METHYLTRANSFERASE J"/>
    <property type="match status" value="1"/>
</dbReference>
<dbReference type="InterPro" id="IPR007473">
    <property type="entry name" value="RlmJ"/>
</dbReference>
<dbReference type="SUPFAM" id="SSF53335">
    <property type="entry name" value="S-adenosyl-L-methionine-dependent methyltransferases"/>
    <property type="match status" value="1"/>
</dbReference>
<comment type="function">
    <text evidence="1">Specifically methylates the adenine in position 2030 of 23S rRNA.</text>
</comment>
<keyword evidence="1" id="KW-0694">RNA-binding</keyword>
<dbReference type="EMBL" id="JASJEV010000008">
    <property type="protein sequence ID" value="MDJ1159276.1"/>
    <property type="molecule type" value="Genomic_DNA"/>
</dbReference>
<keyword evidence="1" id="KW-0949">S-adenosyl-L-methionine</keyword>
<feature type="binding site" evidence="1">
    <location>
        <position position="102"/>
    </location>
    <ligand>
        <name>S-adenosyl-L-methionine</name>
        <dbReference type="ChEBI" id="CHEBI:59789"/>
    </ligand>
</feature>
<protein>
    <recommendedName>
        <fullName evidence="1">Ribosomal RNA large subunit methyltransferase J</fullName>
        <ecNumber evidence="1">2.1.1.266</ecNumber>
    </recommendedName>
    <alternativeName>
        <fullName evidence="1">23S rRNA (adenine(2030)-N6)-methyltransferase</fullName>
    </alternativeName>
    <alternativeName>
        <fullName evidence="1">23S rRNA m6A2030 methyltransferase</fullName>
    </alternativeName>
</protein>
<organism evidence="2 3">
    <name type="scientific">Chelatococcus albus</name>
    <dbReference type="NCBI Taxonomy" id="3047466"/>
    <lineage>
        <taxon>Bacteria</taxon>
        <taxon>Pseudomonadati</taxon>
        <taxon>Pseudomonadota</taxon>
        <taxon>Alphaproteobacteria</taxon>
        <taxon>Hyphomicrobiales</taxon>
        <taxon>Chelatococcaceae</taxon>
        <taxon>Chelatococcus</taxon>
    </lineage>
</organism>
<comment type="subunit">
    <text evidence="1">Monomer.</text>
</comment>
<comment type="similarity">
    <text evidence="1">Belongs to the RlmJ family.</text>
</comment>
<reference evidence="2 3" key="1">
    <citation type="submission" date="2023-05" db="EMBL/GenBank/DDBJ databases">
        <title>Chelatococcus sp. nov., a moderately thermophilic bacterium isolated from hot spring microbial mat.</title>
        <authorList>
            <person name="Hu C.-J."/>
            <person name="Li W.-J."/>
        </authorList>
    </citation>
    <scope>NUCLEOTIDE SEQUENCE [LARGE SCALE GENOMIC DNA]</scope>
    <source>
        <strain evidence="2 3">SYSU G07232</strain>
    </source>
</reference>
<dbReference type="Proteomes" id="UP001321492">
    <property type="component" value="Unassembled WGS sequence"/>
</dbReference>
<keyword evidence="1" id="KW-0808">Transferase</keyword>
<dbReference type="PANTHER" id="PTHR37426:SF1">
    <property type="entry name" value="RIBOSOMAL RNA LARGE SUBUNIT METHYLTRANSFERASE J"/>
    <property type="match status" value="1"/>
</dbReference>
<comment type="caution">
    <text evidence="2">The sequence shown here is derived from an EMBL/GenBank/DDBJ whole genome shotgun (WGS) entry which is preliminary data.</text>
</comment>
<keyword evidence="1" id="KW-0489">Methyltransferase</keyword>
<feature type="binding site" evidence="1">
    <location>
        <position position="120"/>
    </location>
    <ligand>
        <name>S-adenosyl-L-methionine</name>
        <dbReference type="ChEBI" id="CHEBI:59789"/>
    </ligand>
</feature>
<evidence type="ECO:0000256" key="1">
    <source>
        <dbReference type="HAMAP-Rule" id="MF_00934"/>
    </source>
</evidence>
<feature type="binding site" evidence="1">
    <location>
        <begin position="145"/>
        <end position="146"/>
    </location>
    <ligand>
        <name>S-adenosyl-L-methionine</name>
        <dbReference type="ChEBI" id="CHEBI:59789"/>
    </ligand>
</feature>
<dbReference type="Gene3D" id="3.40.50.150">
    <property type="entry name" value="Vaccinia Virus protein VP39"/>
    <property type="match status" value="1"/>
</dbReference>
<feature type="binding site" evidence="1">
    <location>
        <position position="41"/>
    </location>
    <ligand>
        <name>S-adenosyl-L-methionine</name>
        <dbReference type="ChEBI" id="CHEBI:59789"/>
    </ligand>
</feature>
<feature type="binding site" evidence="1">
    <location>
        <position position="18"/>
    </location>
    <ligand>
        <name>S-adenosyl-L-methionine</name>
        <dbReference type="ChEBI" id="CHEBI:59789"/>
    </ligand>
</feature>
<keyword evidence="1" id="KW-0698">rRNA processing</keyword>
<feature type="active site" description="Proton acceptor" evidence="1">
    <location>
        <position position="166"/>
    </location>
</feature>
<feature type="site" description="Interaction with substrate rRNA" evidence="1">
    <location>
        <position position="3"/>
    </location>
</feature>
<gene>
    <name evidence="1 2" type="primary">rlmJ</name>
    <name evidence="2" type="ORF">QNA08_13630</name>
</gene>
<keyword evidence="3" id="KW-1185">Reference proteome</keyword>
<evidence type="ECO:0000313" key="3">
    <source>
        <dbReference type="Proteomes" id="UP001321492"/>
    </source>
</evidence>
<feature type="binding site" evidence="1">
    <location>
        <position position="166"/>
    </location>
    <ligand>
        <name>S-adenosyl-L-methionine</name>
        <dbReference type="ChEBI" id="CHEBI:59789"/>
    </ligand>
</feature>
<comment type="catalytic activity">
    <reaction evidence="1">
        <text>adenosine(2030) in 23S rRNA + S-adenosyl-L-methionine = N(6)-methyladenosine(2030) in 23S rRNA + S-adenosyl-L-homocysteine + H(+)</text>
        <dbReference type="Rhea" id="RHEA:43736"/>
        <dbReference type="Rhea" id="RHEA-COMP:10668"/>
        <dbReference type="Rhea" id="RHEA-COMP:10669"/>
        <dbReference type="ChEBI" id="CHEBI:15378"/>
        <dbReference type="ChEBI" id="CHEBI:57856"/>
        <dbReference type="ChEBI" id="CHEBI:59789"/>
        <dbReference type="ChEBI" id="CHEBI:74411"/>
        <dbReference type="ChEBI" id="CHEBI:74449"/>
        <dbReference type="EC" id="2.1.1.266"/>
    </reaction>
</comment>
<dbReference type="EC" id="2.1.1.266" evidence="1"/>
<proteinExistence type="inferred from homology"/>
<dbReference type="HAMAP" id="MF_00934">
    <property type="entry name" value="23SrRNA_methyltr_J"/>
    <property type="match status" value="1"/>
</dbReference>
<dbReference type="RefSeq" id="WP_283741276.1">
    <property type="nucleotide sequence ID" value="NZ_JASJEV010000008.1"/>
</dbReference>
<accession>A0ABT7AIS1</accession>
<dbReference type="InterPro" id="IPR029063">
    <property type="entry name" value="SAM-dependent_MTases_sf"/>
</dbReference>
<sequence length="282" mass="31402">MNYRHAYHAGNFADVMKHALVARILAHLLKKETPFRVLDTHAGIGLYDLEAEEAGKTREWQGGIGLLESPLAMPAAETLIAPYRAAIAAVRERFGPMAYPGSPMLLWAMLRRDDRAIVVERHPVDSETLAELFARDRRIKPLALDGWTALHAMIPPKERRGLVLVDPPYEATGELERLGEELARAWRKWPTGIFVGWYPIKDAAPIQHFADALAARGLRKVLRLELLVDATDDPARLNGSGLVVINPPWTLKEEAEVLLPALAERLGRNGRGGFRSAWIAPE</sequence>
<dbReference type="Pfam" id="PF04378">
    <property type="entry name" value="RsmJ"/>
    <property type="match status" value="1"/>
</dbReference>